<evidence type="ECO:0000256" key="1">
    <source>
        <dbReference type="ARBA" id="ARBA00004474"/>
    </source>
</evidence>
<dbReference type="InterPro" id="IPR000719">
    <property type="entry name" value="Prot_kinase_dom"/>
</dbReference>
<organism evidence="6 7">
    <name type="scientific">Punica granatum</name>
    <name type="common">Pomegranate</name>
    <dbReference type="NCBI Taxonomy" id="22663"/>
    <lineage>
        <taxon>Eukaryota</taxon>
        <taxon>Viridiplantae</taxon>
        <taxon>Streptophyta</taxon>
        <taxon>Embryophyta</taxon>
        <taxon>Tracheophyta</taxon>
        <taxon>Spermatophyta</taxon>
        <taxon>Magnoliopsida</taxon>
        <taxon>eudicotyledons</taxon>
        <taxon>Gunneridae</taxon>
        <taxon>Pentapetalae</taxon>
        <taxon>rosids</taxon>
        <taxon>malvids</taxon>
        <taxon>Myrtales</taxon>
        <taxon>Lythraceae</taxon>
        <taxon>Punica</taxon>
    </lineage>
</organism>
<sequence length="681" mass="75828">MALCGAGLSWGVDGVEAGCSRRNLSTVLVGLGPSRSYFNGPSLVSIPRQFGKLWCCSSGKSGSALESKVGPDAKNGPSVSLEEELEHVMRFKMSDFKVLNSVSIGLGGRADEMVFEAMVKDPKSPLNDTKVVLRRLTSAQAKRRGKRAIEVLKKLVCRKIMYYSYSMQVHGYLSSSKENGHGSFTLVHGYHGSFSLRHWLQQSDWLPTLEATLALDEESVKRVGDDTIGGPAVSRQSRLIRILMRDLLIGVNYLHSHGLAHTELRLENLHVSPVDRHIKVGILGNAADFYEESLNVGNADSGMDRREMMIAFDMRCVGFIMAKMVLRELMDPSIFTKFKSFLTKGNDPSCLREYLLQILSRNSPSGSCGFQILDRNWGAGWNLLSLLLATKPSERIRCLDALRHPFLCGPRWRVVPSMDIIRWGLGSTAVRITEEYIYGNTQRSRLAHFIGLMEMLNPHSKPKNWLELLPGKWRLLYCTGRHIGLTLRSPPARALIGNVHLTISRATDSTTPTFRFTSDISFTVMVGPQWPHNKDGTLGKLQVNSLFHLSAGRQIYIKEETTSGKFSLGQSIDRDALLRKISTGKWGKAIPYKELPSSLPVVKFVSDDDIEVTLNLDEPLSRDVKMAGNIVQEVRMQVPPEMFDLSKLVCGTYVDSRLLVLRGVSGSALFFTRSCSDEGSR</sequence>
<accession>A0A218X336</accession>
<dbReference type="PROSITE" id="PS50011">
    <property type="entry name" value="PROTEIN_KINASE_DOM"/>
    <property type="match status" value="1"/>
</dbReference>
<dbReference type="GO" id="GO:0009536">
    <property type="term" value="C:plastid"/>
    <property type="evidence" value="ECO:0007669"/>
    <property type="project" value="UniProtKB-SubCell"/>
</dbReference>
<dbReference type="GO" id="GO:0004672">
    <property type="term" value="F:protein kinase activity"/>
    <property type="evidence" value="ECO:0007669"/>
    <property type="project" value="InterPro"/>
</dbReference>
<gene>
    <name evidence="6" type="ORF">CDL15_Pgr023047</name>
</gene>
<feature type="domain" description="Protein kinase" evidence="5">
    <location>
        <begin position="96"/>
        <end position="407"/>
    </location>
</feature>
<dbReference type="GO" id="GO:0005524">
    <property type="term" value="F:ATP binding"/>
    <property type="evidence" value="ECO:0007669"/>
    <property type="project" value="InterPro"/>
</dbReference>
<keyword evidence="3" id="KW-0934">Plastid</keyword>
<dbReference type="Proteomes" id="UP000197138">
    <property type="component" value="Unassembled WGS sequence"/>
</dbReference>
<evidence type="ECO:0000256" key="4">
    <source>
        <dbReference type="ARBA" id="ARBA00022946"/>
    </source>
</evidence>
<dbReference type="SUPFAM" id="SSF56112">
    <property type="entry name" value="Protein kinase-like (PK-like)"/>
    <property type="match status" value="1"/>
</dbReference>
<dbReference type="AlphaFoldDB" id="A0A218X336"/>
<evidence type="ECO:0000313" key="7">
    <source>
        <dbReference type="Proteomes" id="UP000197138"/>
    </source>
</evidence>
<keyword evidence="4" id="KW-0809">Transit peptide</keyword>
<evidence type="ECO:0000259" key="5">
    <source>
        <dbReference type="PROSITE" id="PS50011"/>
    </source>
</evidence>
<comment type="subcellular location">
    <subcellularLocation>
        <location evidence="1">Plastid</location>
    </subcellularLocation>
</comment>
<dbReference type="Gene3D" id="1.10.510.10">
    <property type="entry name" value="Transferase(Phosphotransferase) domain 1"/>
    <property type="match status" value="1"/>
</dbReference>
<evidence type="ECO:0000313" key="6">
    <source>
        <dbReference type="EMBL" id="OWM79635.1"/>
    </source>
</evidence>
<dbReference type="Pfam" id="PF04755">
    <property type="entry name" value="PAP_fibrillin"/>
    <property type="match status" value="1"/>
</dbReference>
<name>A0A218X336_PUNGR</name>
<protein>
    <recommendedName>
        <fullName evidence="5">Protein kinase domain-containing protein</fullName>
    </recommendedName>
</protein>
<comment type="similarity">
    <text evidence="2">Belongs to the PAP/fibrillin family.</text>
</comment>
<dbReference type="InterPro" id="IPR011009">
    <property type="entry name" value="Kinase-like_dom_sf"/>
</dbReference>
<reference evidence="7" key="1">
    <citation type="journal article" date="2017" name="Plant J.">
        <title>The pomegranate (Punica granatum L.) genome and the genomics of punicalagin biosynthesis.</title>
        <authorList>
            <person name="Qin G."/>
            <person name="Xu C."/>
            <person name="Ming R."/>
            <person name="Tang H."/>
            <person name="Guyot R."/>
            <person name="Kramer E.M."/>
            <person name="Hu Y."/>
            <person name="Yi X."/>
            <person name="Qi Y."/>
            <person name="Xu X."/>
            <person name="Gao Z."/>
            <person name="Pan H."/>
            <person name="Jian J."/>
            <person name="Tian Y."/>
            <person name="Yue Z."/>
            <person name="Xu Y."/>
        </authorList>
    </citation>
    <scope>NUCLEOTIDE SEQUENCE [LARGE SCALE GENOMIC DNA]</scope>
    <source>
        <strain evidence="7">cv. Dabenzi</strain>
    </source>
</reference>
<dbReference type="PANTHER" id="PTHR46699:SF6">
    <property type="entry name" value="PLASTID-LIPID-ASSOCIATED PROTEIN 14, CHLOROPLASTIC-RELATED"/>
    <property type="match status" value="1"/>
</dbReference>
<dbReference type="SMART" id="SM00220">
    <property type="entry name" value="S_TKc"/>
    <property type="match status" value="1"/>
</dbReference>
<comment type="caution">
    <text evidence="6">The sequence shown here is derived from an EMBL/GenBank/DDBJ whole genome shotgun (WGS) entry which is preliminary data.</text>
</comment>
<dbReference type="PANTHER" id="PTHR46699">
    <property type="entry name" value="SERINE/THREONINE-PROTEIN KINASE STN8, CHLOROPLASTIC-RELATED"/>
    <property type="match status" value="1"/>
</dbReference>
<dbReference type="EMBL" id="MTKT01002440">
    <property type="protein sequence ID" value="OWM79635.1"/>
    <property type="molecule type" value="Genomic_DNA"/>
</dbReference>
<evidence type="ECO:0000256" key="2">
    <source>
        <dbReference type="ARBA" id="ARBA00005845"/>
    </source>
</evidence>
<evidence type="ECO:0000256" key="3">
    <source>
        <dbReference type="ARBA" id="ARBA00022640"/>
    </source>
</evidence>
<proteinExistence type="inferred from homology"/>
<dbReference type="InterPro" id="IPR006843">
    <property type="entry name" value="PAP/fibrillin_dom"/>
</dbReference>